<dbReference type="EMBL" id="RBWU01000006">
    <property type="protein sequence ID" value="RKS70664.1"/>
    <property type="molecule type" value="Genomic_DNA"/>
</dbReference>
<dbReference type="Proteomes" id="UP000274601">
    <property type="component" value="Unassembled WGS sequence"/>
</dbReference>
<comment type="caution">
    <text evidence="1">The sequence shown here is derived from an EMBL/GenBank/DDBJ whole genome shotgun (WGS) entry which is preliminary data.</text>
</comment>
<gene>
    <name evidence="1" type="ORF">BZB76_5139</name>
</gene>
<accession>A0A495QFL9</accession>
<evidence type="ECO:0000313" key="2">
    <source>
        <dbReference type="Proteomes" id="UP000274601"/>
    </source>
</evidence>
<proteinExistence type="predicted"/>
<organism evidence="1 2">
    <name type="scientific">Actinomadura pelletieri DSM 43383</name>
    <dbReference type="NCBI Taxonomy" id="1120940"/>
    <lineage>
        <taxon>Bacteria</taxon>
        <taxon>Bacillati</taxon>
        <taxon>Actinomycetota</taxon>
        <taxon>Actinomycetes</taxon>
        <taxon>Streptosporangiales</taxon>
        <taxon>Thermomonosporaceae</taxon>
        <taxon>Actinomadura</taxon>
    </lineage>
</organism>
<dbReference type="AlphaFoldDB" id="A0A495QFL9"/>
<keyword evidence="2" id="KW-1185">Reference proteome</keyword>
<evidence type="ECO:0000313" key="1">
    <source>
        <dbReference type="EMBL" id="RKS70664.1"/>
    </source>
</evidence>
<protein>
    <submittedName>
        <fullName evidence="1">Uncharacterized protein</fullName>
    </submittedName>
</protein>
<reference evidence="1 2" key="1">
    <citation type="submission" date="2018-10" db="EMBL/GenBank/DDBJ databases">
        <title>Genomic Encyclopedia of Archaeal and Bacterial Type Strains, Phase II (KMG-II): from individual species to whole genera.</title>
        <authorList>
            <person name="Goeker M."/>
        </authorList>
    </citation>
    <scope>NUCLEOTIDE SEQUENCE [LARGE SCALE GENOMIC DNA]</scope>
    <source>
        <strain evidence="1 2">DSM 43383</strain>
    </source>
</reference>
<sequence length="107" mass="11939">MFLSTLRTSLRATLSPLLRMVWDGERLAGWRCRAAVCLAGAHLDHVTAGQTAVAVCGCGEPVAEYFGDWFHVLNPELRGTDDHWAKPTPGTVVRYRHWRPLDTLDPP</sequence>
<name>A0A495QFL9_9ACTN</name>